<evidence type="ECO:0000313" key="2">
    <source>
        <dbReference type="EMBL" id="KLO04226.1"/>
    </source>
</evidence>
<gene>
    <name evidence="2" type="ORF">SCHPADRAFT_897191</name>
</gene>
<evidence type="ECO:0000313" key="3">
    <source>
        <dbReference type="Proteomes" id="UP000053477"/>
    </source>
</evidence>
<reference evidence="2 3" key="1">
    <citation type="submission" date="2015-04" db="EMBL/GenBank/DDBJ databases">
        <title>Complete genome sequence of Schizopora paradoxa KUC8140, a cosmopolitan wood degrader in East Asia.</title>
        <authorList>
            <consortium name="DOE Joint Genome Institute"/>
            <person name="Min B."/>
            <person name="Park H."/>
            <person name="Jang Y."/>
            <person name="Kim J.-J."/>
            <person name="Kim K.H."/>
            <person name="Pangilinan J."/>
            <person name="Lipzen A."/>
            <person name="Riley R."/>
            <person name="Grigoriev I.V."/>
            <person name="Spatafora J.W."/>
            <person name="Choi I.-G."/>
        </authorList>
    </citation>
    <scope>NUCLEOTIDE SEQUENCE [LARGE SCALE GENOMIC DNA]</scope>
    <source>
        <strain evidence="2 3">KUC8140</strain>
    </source>
</reference>
<dbReference type="InParanoid" id="A0A0H2RH62"/>
<proteinExistence type="predicted"/>
<dbReference type="Proteomes" id="UP000053477">
    <property type="component" value="Unassembled WGS sequence"/>
</dbReference>
<feature type="compositionally biased region" description="Basic and acidic residues" evidence="1">
    <location>
        <begin position="9"/>
        <end position="31"/>
    </location>
</feature>
<protein>
    <submittedName>
        <fullName evidence="2">Uncharacterized protein</fullName>
    </submittedName>
</protein>
<dbReference type="EMBL" id="KQ086638">
    <property type="protein sequence ID" value="KLO04226.1"/>
    <property type="molecule type" value="Genomic_DNA"/>
</dbReference>
<evidence type="ECO:0000256" key="1">
    <source>
        <dbReference type="SAM" id="MobiDB-lite"/>
    </source>
</evidence>
<dbReference type="AlphaFoldDB" id="A0A0H2RH62"/>
<sequence>MITKVQSALERKTCSTEAPPEGRRQDQRSRRECIDSDVRSAVEFVIAPTVKQRGADDGGLGGEKTTRRWKLEGKASAEISSCFCLLDLVTWWRLLASENNAGELERTHTVTFLGIKRGHRGCQLLLLKSSSTHTPNNMLMSTKEFKELCSSARSGSIESLKGCALEAAKSSPSNVCARTKVFCDVLRTISEDSVLKGTVVSASASLLALKDLHQHTFKHRDMNKVFCLAWKSLFNWFSSLIDHELFTTEGFDQLSFLLCIDTALEVFVKTSHSNLCRHATECNKYGERGVDDALCLLALHSYHSAPQLSRQYILNAATHYGIGGPAVIDKAISRLQYCQQQLSSRSSSNLIQCIFLRINSVILKLLQKLLSLREHCEAQTHLLRASEECIHLIVSMLEFTPDISLFLATLHRGLMTAIFKALNINLWGFQLEGICVIKQLLSRTLPRHLIFHSVTIAVQDAVKDALEVTNGAPDLNLPFGHDWSLFLNLLEHTTWAVQLFLKNHREELVFCGNVTRVPHEWTKERIQVVHWLLSSSLLLQGVSNGILEESEPQKRHARTFAILMVEESSLDANDVWFLSFLAINKIQRKLPKFANGSDPRDAGLALERRGYIVKFSALGPEQEYIPFDLAKFQQLSTSVFTDPASPAGTFLTSYKFTNVPHNPREEFIPSKLLVQYHVGTEARELYFSVAFTRTDLEGKGCYDNSYSYRRLTPFWY</sequence>
<organism evidence="2 3">
    <name type="scientific">Schizopora paradoxa</name>
    <dbReference type="NCBI Taxonomy" id="27342"/>
    <lineage>
        <taxon>Eukaryota</taxon>
        <taxon>Fungi</taxon>
        <taxon>Dikarya</taxon>
        <taxon>Basidiomycota</taxon>
        <taxon>Agaricomycotina</taxon>
        <taxon>Agaricomycetes</taxon>
        <taxon>Hymenochaetales</taxon>
        <taxon>Schizoporaceae</taxon>
        <taxon>Schizopora</taxon>
    </lineage>
</organism>
<name>A0A0H2RH62_9AGAM</name>
<accession>A0A0H2RH62</accession>
<keyword evidence="3" id="KW-1185">Reference proteome</keyword>
<feature type="region of interest" description="Disordered" evidence="1">
    <location>
        <begin position="1"/>
        <end position="31"/>
    </location>
</feature>